<dbReference type="InterPro" id="IPR005818">
    <property type="entry name" value="Histone_H1/H5_H15"/>
</dbReference>
<comment type="caution">
    <text evidence="11">The sequence shown here is derived from an EMBL/GenBank/DDBJ whole genome shotgun (WGS) entry which is preliminary data.</text>
</comment>
<feature type="domain" description="RING-type" evidence="8">
    <location>
        <begin position="1490"/>
        <end position="1541"/>
    </location>
</feature>
<feature type="region of interest" description="Disordered" evidence="7">
    <location>
        <begin position="1"/>
        <end position="69"/>
    </location>
</feature>
<evidence type="ECO:0000256" key="4">
    <source>
        <dbReference type="ARBA" id="ARBA00022801"/>
    </source>
</evidence>
<dbReference type="InterPro" id="IPR001965">
    <property type="entry name" value="Znf_PHD"/>
</dbReference>
<dbReference type="EMBL" id="VCGU01000003">
    <property type="protein sequence ID" value="TRY78378.1"/>
    <property type="molecule type" value="Genomic_DNA"/>
</dbReference>
<organism evidence="11 12">
    <name type="scientific">Tigriopus californicus</name>
    <name type="common">Marine copepod</name>
    <dbReference type="NCBI Taxonomy" id="6832"/>
    <lineage>
        <taxon>Eukaryota</taxon>
        <taxon>Metazoa</taxon>
        <taxon>Ecdysozoa</taxon>
        <taxon>Arthropoda</taxon>
        <taxon>Crustacea</taxon>
        <taxon>Multicrustacea</taxon>
        <taxon>Hexanauplia</taxon>
        <taxon>Copepoda</taxon>
        <taxon>Harpacticoida</taxon>
        <taxon>Harpacticidae</taxon>
        <taxon>Tigriopus</taxon>
    </lineage>
</organism>
<dbReference type="InterPro" id="IPR014001">
    <property type="entry name" value="Helicase_ATP-bd"/>
</dbReference>
<evidence type="ECO:0000259" key="10">
    <source>
        <dbReference type="PROSITE" id="PS51504"/>
    </source>
</evidence>
<keyword evidence="1" id="KW-0597">Phosphoprotein</keyword>
<dbReference type="InterPro" id="IPR027417">
    <property type="entry name" value="P-loop_NTPase"/>
</dbReference>
<evidence type="ECO:0000256" key="3">
    <source>
        <dbReference type="ARBA" id="ARBA00022771"/>
    </source>
</evidence>
<dbReference type="Gene3D" id="1.10.10.10">
    <property type="entry name" value="Winged helix-like DNA-binding domain superfamily/Winged helix DNA-binding domain"/>
    <property type="match status" value="1"/>
</dbReference>
<dbReference type="Pfam" id="PF00538">
    <property type="entry name" value="Linker_histone"/>
    <property type="match status" value="1"/>
</dbReference>
<dbReference type="SUPFAM" id="SSF52540">
    <property type="entry name" value="P-loop containing nucleoside triphosphate hydrolases"/>
    <property type="match status" value="3"/>
</dbReference>
<keyword evidence="4" id="KW-0378">Hydrolase</keyword>
<feature type="region of interest" description="Disordered" evidence="7">
    <location>
        <begin position="390"/>
        <end position="513"/>
    </location>
</feature>
<dbReference type="SUPFAM" id="SSF46785">
    <property type="entry name" value="Winged helix' DNA-binding domain"/>
    <property type="match status" value="1"/>
</dbReference>
<keyword evidence="2" id="KW-0479">Metal-binding</keyword>
<protein>
    <recommendedName>
        <fullName evidence="13">E3 ubiquitin-protein ligase SHPRH</fullName>
    </recommendedName>
</protein>
<dbReference type="GO" id="GO:0000786">
    <property type="term" value="C:nucleosome"/>
    <property type="evidence" value="ECO:0007669"/>
    <property type="project" value="InterPro"/>
</dbReference>
<dbReference type="CDD" id="cd16569">
    <property type="entry name" value="RING-HC_SHPRH-like"/>
    <property type="match status" value="1"/>
</dbReference>
<keyword evidence="12" id="KW-1185">Reference proteome</keyword>
<dbReference type="GO" id="GO:0005634">
    <property type="term" value="C:nucleus"/>
    <property type="evidence" value="ECO:0007669"/>
    <property type="project" value="TreeGrafter"/>
</dbReference>
<evidence type="ECO:0000256" key="1">
    <source>
        <dbReference type="ARBA" id="ARBA00022553"/>
    </source>
</evidence>
<dbReference type="SMART" id="SM00526">
    <property type="entry name" value="H15"/>
    <property type="match status" value="1"/>
</dbReference>
<evidence type="ECO:0008006" key="13">
    <source>
        <dbReference type="Google" id="ProtNLM"/>
    </source>
</evidence>
<dbReference type="InterPro" id="IPR013083">
    <property type="entry name" value="Znf_RING/FYVE/PHD"/>
</dbReference>
<dbReference type="PANTHER" id="PTHR45865:SF1">
    <property type="entry name" value="E3 UBIQUITIN-PROTEIN LIGASE SHPRH"/>
    <property type="match status" value="1"/>
</dbReference>
<dbReference type="InterPro" id="IPR048695">
    <property type="entry name" value="SHPRH_helical_2nd"/>
</dbReference>
<evidence type="ECO:0000256" key="7">
    <source>
        <dbReference type="SAM" id="MobiDB-lite"/>
    </source>
</evidence>
<dbReference type="SMART" id="SM00487">
    <property type="entry name" value="DEXDc"/>
    <property type="match status" value="1"/>
</dbReference>
<dbReference type="InterPro" id="IPR000330">
    <property type="entry name" value="SNF2_N"/>
</dbReference>
<dbReference type="STRING" id="6832.A0A553PL26"/>
<dbReference type="GO" id="GO:0016787">
    <property type="term" value="F:hydrolase activity"/>
    <property type="evidence" value="ECO:0007669"/>
    <property type="project" value="UniProtKB-KW"/>
</dbReference>
<evidence type="ECO:0000259" key="8">
    <source>
        <dbReference type="PROSITE" id="PS50089"/>
    </source>
</evidence>
<dbReference type="CDD" id="cd18070">
    <property type="entry name" value="DEXQc_SHPRH"/>
    <property type="match status" value="1"/>
</dbReference>
<feature type="compositionally biased region" description="Polar residues" evidence="7">
    <location>
        <begin position="438"/>
        <end position="449"/>
    </location>
</feature>
<dbReference type="Gene3D" id="3.40.50.10810">
    <property type="entry name" value="Tandem AAA-ATPase domain"/>
    <property type="match status" value="2"/>
</dbReference>
<dbReference type="SUPFAM" id="SSF57903">
    <property type="entry name" value="FYVE/PHD zinc finger"/>
    <property type="match status" value="1"/>
</dbReference>
<dbReference type="SMART" id="SM00490">
    <property type="entry name" value="HELICc"/>
    <property type="match status" value="1"/>
</dbReference>
<dbReference type="Pfam" id="PF00176">
    <property type="entry name" value="SNF2-rel_dom"/>
    <property type="match status" value="1"/>
</dbReference>
<dbReference type="Pfam" id="PF13445">
    <property type="entry name" value="zf-RING_UBOX"/>
    <property type="match status" value="1"/>
</dbReference>
<feature type="compositionally biased region" description="Acidic residues" evidence="7">
    <location>
        <begin position="454"/>
        <end position="468"/>
    </location>
</feature>
<keyword evidence="3 6" id="KW-0863">Zinc-finger</keyword>
<dbReference type="CDD" id="cd15547">
    <property type="entry name" value="PHD_SHPRH"/>
    <property type="match status" value="1"/>
</dbReference>
<dbReference type="OMA" id="NEANLMD"/>
<dbReference type="PROSITE" id="PS50089">
    <property type="entry name" value="ZF_RING_2"/>
    <property type="match status" value="1"/>
</dbReference>
<evidence type="ECO:0000313" key="12">
    <source>
        <dbReference type="Proteomes" id="UP000318571"/>
    </source>
</evidence>
<dbReference type="InterPro" id="IPR019786">
    <property type="entry name" value="Zinc_finger_PHD-type_CS"/>
</dbReference>
<feature type="compositionally biased region" description="Polar residues" evidence="7">
    <location>
        <begin position="12"/>
        <end position="21"/>
    </location>
</feature>
<sequence length="1744" mass="196743">MPRAKRPAPQRLDSSARQAQQWAMGPPPPDQATPSGSARAARPVRAAGSGLGILDLTGSDSDEEDEDYVPQGVTNTTEAVELSPGPTPAACITPPGRPGGAWSVQFGPTRTEGSGWWGSLGRYTFLVQPTSQVRQITGAGTIYVGTSSDEAGWLELDDGRRLALISMGENAQGLKVLGEVGVKRLSVSPQLTVRDFDAQSGELTLSLVVSDETLLKVSHPSDLMAKIPTGVRRLLDECLGLDHFETWDELEHMKHDIDLIYEEIKAFHSSDPTLKNSSVDPQHPSLLPRLRPYQRNAVKWMVGCEKGAPTGDHPLHPLYEEVRTLEGDALYYHVKGGFLIRDRPRAQPKPPGGILADEMGLGKTVEILSLMLSHPRQELPRPAYQAPIVLRSDEKKKKRRRRRSPTPVEFVLDGTPSEAPTCGSPRKTPDETLMQVDGNDSGSDASSRLNESEDHSDESDQESETDREEEYKPRPSRSRQKKVTFNFDEGIEATPAKKPRASKSQEPGSSILVKSKEAFDPKSVLKGRTVTAKSPMSDMILHGVIAIAKNGDGASTHALKKHLAKTFGKSSAQHLNQFKKTVVKLVGQGLLVNTSHQSGANGSFIVNPDHESFDSRGLYFAKDLSDIEKVIEQVITNRCYGGQSYNRDQADKLASVHKKPKKESSTYKRLKDIYEMQLAGLSEAVELTPEYRKARRKWNGTFFDTKVGQSDYFECICGTDLDADEDRLHRIQCSKCQLWQHSECVKFDVTDPYRGDYLCPHCWTLQDPVQSGATLIVSPSTISYQWIEEIQKHVRDKKVRMLFYEGTKQAGYIQPRDLASYDIVITSYTILQSETNYVDLPHSNSSEGRRFRNAKRYMAIPAPLLSIQWWRICLDEAQMIEVTTTKTAEMALRLSAVNRWCVTGTPIEKSLNDVQGLLLFLQYDPYSLQRWWRECLYLPFGHGLRKPLMQVLCEVLWRTAKKDVLDQINIPSQTQEIHWLSFSPIEEHFYRRQHIESSRDAVAKIGKCSDLSMHLSAMDRNSLNNLLNPLLRLRQSCCHPQAVRGQFIGLQKTTMTMENLLEQMTKKVTLECEDAHRQLIAALNGLAAIAIIEEQWVEASEKYREVLRTSEEYKDKIKTDTLQKLHTISNLRELLDAHHDGVDPTLRDDQLLDEAEVLKKNYLVKYSTAIEAAQGALHPITAQVLELQSSFVCRREPWYVQVINDLKSSSNEANLMDLVREEMAQFFDVVNDKEFKQIEHKYPNSRIVLYKLGESVAQLDTTREGVTKGLTNLRESPPETFLNGAVDCHLRVSAASQKNRKLCQLCLVHDEIEVYESMIFHFVKDEIRSLKGPARQTLTTDENKKLEDAGVFLLDDQRKGTWADCESERLLRAILKFTRQKSVSVSGAIQSDGAAHIKLFEAMKKEFKLMRILWRQIYDLVAGVDELNMSVMRLRLRFEDEPQTSQKLKLISDCTVAKCEFRKMFGQLVYLENLKNSDYGKKGGANPEPCPVCQQELGMQWSVLQCGHCYCVECIRVLIEKYSNSNIQSAHRRSLKCPICRNITVHGEISYVKTRKEEVNSEEEKQALEQVKGSLSTKMEAVVRAIMAIQAEDPNSKSLVFSTWTDVLDILGTALTENSIPFASLHSNVKFKRNLQKFKNRQDVKVLLLPITSGANGLNLIEASHVLLVEPILNPAQELQAIGRVHRIGQTKSTRIHRFIVRSTIEERMHRILSNFQETKVGQSSHCTEENVLTIQDLKNIFVD</sequence>
<dbReference type="InterPro" id="IPR001650">
    <property type="entry name" value="Helicase_C-like"/>
</dbReference>
<gene>
    <name evidence="11" type="ORF">TCAL_01692</name>
</gene>
<dbReference type="Pfam" id="PF21325">
    <property type="entry name" value="SHPRH_helical-1st"/>
    <property type="match status" value="1"/>
</dbReference>
<evidence type="ECO:0000256" key="6">
    <source>
        <dbReference type="PROSITE-ProRule" id="PRU00175"/>
    </source>
</evidence>
<feature type="domain" description="Helicase C-terminal" evidence="9">
    <location>
        <begin position="1581"/>
        <end position="1739"/>
    </location>
</feature>
<name>A0A553PL26_TIGCA</name>
<dbReference type="InterPro" id="IPR011011">
    <property type="entry name" value="Znf_FYVE_PHD"/>
</dbReference>
<dbReference type="InterPro" id="IPR049730">
    <property type="entry name" value="SNF2/RAD54-like_C"/>
</dbReference>
<dbReference type="InterPro" id="IPR048686">
    <property type="entry name" value="SHPRH_helical_1st"/>
</dbReference>
<dbReference type="InterPro" id="IPR038718">
    <property type="entry name" value="SNF2-like_sf"/>
</dbReference>
<dbReference type="PROSITE" id="PS01359">
    <property type="entry name" value="ZF_PHD_1"/>
    <property type="match status" value="1"/>
</dbReference>
<reference evidence="11 12" key="1">
    <citation type="journal article" date="2018" name="Nat. Ecol. Evol.">
        <title>Genomic signatures of mitonuclear coevolution across populations of Tigriopus californicus.</title>
        <authorList>
            <person name="Barreto F.S."/>
            <person name="Watson E.T."/>
            <person name="Lima T.G."/>
            <person name="Willett C.S."/>
            <person name="Edmands S."/>
            <person name="Li W."/>
            <person name="Burton R.S."/>
        </authorList>
    </citation>
    <scope>NUCLEOTIDE SEQUENCE [LARGE SCALE GENOMIC DNA]</scope>
    <source>
        <strain evidence="11 12">San Diego</strain>
    </source>
</reference>
<accession>A0A553PL26</accession>
<dbReference type="InterPro" id="IPR027370">
    <property type="entry name" value="Znf-RING_euk"/>
</dbReference>
<dbReference type="FunFam" id="3.40.50.10810:FF:000013">
    <property type="entry name" value="E3 ubiquitin-protein ligase SHPRH isoform X2"/>
    <property type="match status" value="1"/>
</dbReference>
<evidence type="ECO:0000256" key="2">
    <source>
        <dbReference type="ARBA" id="ARBA00022723"/>
    </source>
</evidence>
<dbReference type="GO" id="GO:0006334">
    <property type="term" value="P:nucleosome assembly"/>
    <property type="evidence" value="ECO:0007669"/>
    <property type="project" value="InterPro"/>
</dbReference>
<evidence type="ECO:0000256" key="5">
    <source>
        <dbReference type="ARBA" id="ARBA00022833"/>
    </source>
</evidence>
<dbReference type="CDD" id="cd18793">
    <property type="entry name" value="SF2_C_SNF"/>
    <property type="match status" value="1"/>
</dbReference>
<dbReference type="PROSITE" id="PS51194">
    <property type="entry name" value="HELICASE_CTER"/>
    <property type="match status" value="1"/>
</dbReference>
<dbReference type="GO" id="GO:0006974">
    <property type="term" value="P:DNA damage response"/>
    <property type="evidence" value="ECO:0007669"/>
    <property type="project" value="TreeGrafter"/>
</dbReference>
<dbReference type="SMART" id="SM00249">
    <property type="entry name" value="PHD"/>
    <property type="match status" value="2"/>
</dbReference>
<dbReference type="GO" id="GO:0008270">
    <property type="term" value="F:zinc ion binding"/>
    <property type="evidence" value="ECO:0007669"/>
    <property type="project" value="UniProtKB-KW"/>
</dbReference>
<dbReference type="Proteomes" id="UP000318571">
    <property type="component" value="Chromosome 11"/>
</dbReference>
<dbReference type="Pfam" id="PF21324">
    <property type="entry name" value="SHPRH_helical-2nd"/>
    <property type="match status" value="1"/>
</dbReference>
<dbReference type="GO" id="GO:0005524">
    <property type="term" value="F:ATP binding"/>
    <property type="evidence" value="ECO:0007669"/>
    <property type="project" value="InterPro"/>
</dbReference>
<dbReference type="InterPro" id="IPR036388">
    <property type="entry name" value="WH-like_DNA-bd_sf"/>
</dbReference>
<dbReference type="InterPro" id="IPR052583">
    <property type="entry name" value="ATP-helicase/E3_Ub-Ligase"/>
</dbReference>
<dbReference type="PROSITE" id="PS51504">
    <property type="entry name" value="H15"/>
    <property type="match status" value="1"/>
</dbReference>
<dbReference type="GO" id="GO:0000209">
    <property type="term" value="P:protein polyubiquitination"/>
    <property type="evidence" value="ECO:0007669"/>
    <property type="project" value="TreeGrafter"/>
</dbReference>
<dbReference type="PANTHER" id="PTHR45865">
    <property type="entry name" value="E3 UBIQUITIN-PROTEIN LIGASE SHPRH FAMILY MEMBER"/>
    <property type="match status" value="1"/>
</dbReference>
<dbReference type="InterPro" id="IPR017907">
    <property type="entry name" value="Znf_RING_CS"/>
</dbReference>
<dbReference type="SUPFAM" id="SSF57850">
    <property type="entry name" value="RING/U-box"/>
    <property type="match status" value="1"/>
</dbReference>
<dbReference type="InterPro" id="IPR036390">
    <property type="entry name" value="WH_DNA-bd_sf"/>
</dbReference>
<dbReference type="SMART" id="SM00184">
    <property type="entry name" value="RING"/>
    <property type="match status" value="1"/>
</dbReference>
<dbReference type="InterPro" id="IPR001841">
    <property type="entry name" value="Znf_RING"/>
</dbReference>
<evidence type="ECO:0000259" key="9">
    <source>
        <dbReference type="PROSITE" id="PS51194"/>
    </source>
</evidence>
<evidence type="ECO:0000313" key="11">
    <source>
        <dbReference type="EMBL" id="TRY78378.1"/>
    </source>
</evidence>
<feature type="domain" description="H15" evidence="10">
    <location>
        <begin position="532"/>
        <end position="608"/>
    </location>
</feature>
<dbReference type="PROSITE" id="PS00518">
    <property type="entry name" value="ZF_RING_1"/>
    <property type="match status" value="1"/>
</dbReference>
<dbReference type="GO" id="GO:0061630">
    <property type="term" value="F:ubiquitin protein ligase activity"/>
    <property type="evidence" value="ECO:0007669"/>
    <property type="project" value="TreeGrafter"/>
</dbReference>
<keyword evidence="5" id="KW-0862">Zinc</keyword>
<dbReference type="Gene3D" id="3.30.40.10">
    <property type="entry name" value="Zinc/RING finger domain, C3HC4 (zinc finger)"/>
    <property type="match status" value="2"/>
</dbReference>
<proteinExistence type="predicted"/>
<dbReference type="Gene3D" id="3.40.50.300">
    <property type="entry name" value="P-loop containing nucleotide triphosphate hydrolases"/>
    <property type="match status" value="1"/>
</dbReference>
<dbReference type="GO" id="GO:0003677">
    <property type="term" value="F:DNA binding"/>
    <property type="evidence" value="ECO:0007669"/>
    <property type="project" value="InterPro"/>
</dbReference>
<dbReference type="Pfam" id="PF00271">
    <property type="entry name" value="Helicase_C"/>
    <property type="match status" value="1"/>
</dbReference>